<dbReference type="PROSITE" id="PS50987">
    <property type="entry name" value="HTH_ARSR_2"/>
    <property type="match status" value="1"/>
</dbReference>
<organism evidence="3 4">
    <name type="scientific">Paenibacillus riograndensis SBR5</name>
    <dbReference type="NCBI Taxonomy" id="1073571"/>
    <lineage>
        <taxon>Bacteria</taxon>
        <taxon>Bacillati</taxon>
        <taxon>Bacillota</taxon>
        <taxon>Bacilli</taxon>
        <taxon>Bacillales</taxon>
        <taxon>Paenibacillaceae</taxon>
        <taxon>Paenibacillus</taxon>
        <taxon>Paenibacillus sonchi group</taxon>
    </lineage>
</organism>
<evidence type="ECO:0000259" key="2">
    <source>
        <dbReference type="PROSITE" id="PS50987"/>
    </source>
</evidence>
<dbReference type="KEGG" id="pri:PRIO_5990"/>
<dbReference type="InterPro" id="IPR052543">
    <property type="entry name" value="HTH_Metal-responsive_Reg"/>
</dbReference>
<reference evidence="4" key="1">
    <citation type="submission" date="2015-03" db="EMBL/GenBank/DDBJ databases">
        <authorList>
            <person name="Wibberg D."/>
        </authorList>
    </citation>
    <scope>NUCLEOTIDE SEQUENCE [LARGE SCALE GENOMIC DNA]</scope>
</reference>
<dbReference type="PANTHER" id="PTHR39168:SF1">
    <property type="entry name" value="TRANSCRIPTIONAL REGULATORY PROTEIN"/>
    <property type="match status" value="1"/>
</dbReference>
<dbReference type="CDD" id="cd00090">
    <property type="entry name" value="HTH_ARSR"/>
    <property type="match status" value="1"/>
</dbReference>
<dbReference type="AlphaFoldDB" id="A0A0E4HFF5"/>
<accession>A0A0E4HFF5</accession>
<dbReference type="GO" id="GO:0046686">
    <property type="term" value="P:response to cadmium ion"/>
    <property type="evidence" value="ECO:0007669"/>
    <property type="project" value="TreeGrafter"/>
</dbReference>
<dbReference type="GO" id="GO:0097063">
    <property type="term" value="F:cadmium ion sensor activity"/>
    <property type="evidence" value="ECO:0007669"/>
    <property type="project" value="TreeGrafter"/>
</dbReference>
<dbReference type="PANTHER" id="PTHR39168">
    <property type="entry name" value="TRANSCRIPTIONAL REGULATOR-RELATED"/>
    <property type="match status" value="1"/>
</dbReference>
<sequence>MQANPAVAQVASLITEPSRASILTALMGGGLHPASALASAAGIKPQTASFHLGKMAEGGILTVHTQGRHRYYGISSPEIAQVIELLLSISPPVKVSSLRHSVQDQAMRHARTCYDHLAGKFGVQLTEALRLEGIIAEEANGFSVTAQGEHALKRLGIDLDQVKKCRRAFAPKCLDWSERRHHLAGALGAAILQLLLDRQWVNRLPQTRAVVITADGQKGLAAAFPLTFSVPV</sequence>
<evidence type="ECO:0000256" key="1">
    <source>
        <dbReference type="ARBA" id="ARBA00023125"/>
    </source>
</evidence>
<dbReference type="PATRIC" id="fig|1073571.4.peg.6421"/>
<feature type="domain" description="HTH arsR-type" evidence="2">
    <location>
        <begin position="1"/>
        <end position="94"/>
    </location>
</feature>
<dbReference type="GO" id="GO:0003677">
    <property type="term" value="F:DNA binding"/>
    <property type="evidence" value="ECO:0007669"/>
    <property type="project" value="UniProtKB-KW"/>
</dbReference>
<dbReference type="SUPFAM" id="SSF46785">
    <property type="entry name" value="Winged helix' DNA-binding domain"/>
    <property type="match status" value="1"/>
</dbReference>
<dbReference type="Proteomes" id="UP000033163">
    <property type="component" value="Chromosome I"/>
</dbReference>
<dbReference type="InterPro" id="IPR036390">
    <property type="entry name" value="WH_DNA-bd_sf"/>
</dbReference>
<dbReference type="RefSeq" id="WP_020429509.1">
    <property type="nucleotide sequence ID" value="NZ_AGBD01000870.1"/>
</dbReference>
<proteinExistence type="predicted"/>
<dbReference type="EMBL" id="LN831776">
    <property type="protein sequence ID" value="CQR58359.1"/>
    <property type="molecule type" value="Genomic_DNA"/>
</dbReference>
<dbReference type="InterPro" id="IPR036388">
    <property type="entry name" value="WH-like_DNA-bd_sf"/>
</dbReference>
<evidence type="ECO:0000313" key="3">
    <source>
        <dbReference type="EMBL" id="CQR58359.1"/>
    </source>
</evidence>
<dbReference type="STRING" id="483937.AMQ84_02130"/>
<dbReference type="InterPro" id="IPR001845">
    <property type="entry name" value="HTH_ArsR_DNA-bd_dom"/>
</dbReference>
<keyword evidence="1" id="KW-0238">DNA-binding</keyword>
<dbReference type="InterPro" id="IPR011991">
    <property type="entry name" value="ArsR-like_HTH"/>
</dbReference>
<name>A0A0E4HFF5_9BACL</name>
<dbReference type="Gene3D" id="1.10.10.10">
    <property type="entry name" value="Winged helix-like DNA-binding domain superfamily/Winged helix DNA-binding domain"/>
    <property type="match status" value="1"/>
</dbReference>
<gene>
    <name evidence="3" type="ORF">PRIO_5990</name>
</gene>
<dbReference type="GO" id="GO:0003700">
    <property type="term" value="F:DNA-binding transcription factor activity"/>
    <property type="evidence" value="ECO:0007669"/>
    <property type="project" value="InterPro"/>
</dbReference>
<dbReference type="Pfam" id="PF12840">
    <property type="entry name" value="HTH_20"/>
    <property type="match status" value="1"/>
</dbReference>
<protein>
    <recommendedName>
        <fullName evidence="2">HTH arsR-type domain-containing protein</fullName>
    </recommendedName>
</protein>
<dbReference type="GO" id="GO:0032791">
    <property type="term" value="F:lead ion binding"/>
    <property type="evidence" value="ECO:0007669"/>
    <property type="project" value="TreeGrafter"/>
</dbReference>
<dbReference type="HOGENOM" id="CLU_077964_0_1_9"/>
<evidence type="ECO:0000313" key="4">
    <source>
        <dbReference type="Proteomes" id="UP000033163"/>
    </source>
</evidence>
<dbReference type="SMART" id="SM00418">
    <property type="entry name" value="HTH_ARSR"/>
    <property type="match status" value="1"/>
</dbReference>
<dbReference type="GO" id="GO:0010288">
    <property type="term" value="P:response to lead ion"/>
    <property type="evidence" value="ECO:0007669"/>
    <property type="project" value="TreeGrafter"/>
</dbReference>